<keyword evidence="1" id="KW-0808">Transferase</keyword>
<dbReference type="EMBL" id="CM024802">
    <property type="protein sequence ID" value="KAG8011198.1"/>
    <property type="molecule type" value="Genomic_DNA"/>
</dbReference>
<dbReference type="Proteomes" id="UP000805704">
    <property type="component" value="Chromosome 14"/>
</dbReference>
<reference evidence="1" key="1">
    <citation type="submission" date="2020-04" db="EMBL/GenBank/DDBJ databases">
        <title>A chromosome-scale assembly and high-density genetic map of the yellow drum (Nibea albiflora) genome.</title>
        <authorList>
            <person name="Xu D."/>
            <person name="Zhang W."/>
            <person name="Chen R."/>
            <person name="Tan P."/>
            <person name="Wang L."/>
            <person name="Song H."/>
            <person name="Tian L."/>
            <person name="Zhu Q."/>
            <person name="Wang B."/>
        </authorList>
    </citation>
    <scope>NUCLEOTIDE SEQUENCE</scope>
    <source>
        <strain evidence="1">ZJHYS-2018</strain>
    </source>
</reference>
<sequence>MEDEAFTDINGKAISLDCQSHSGFCREFTVSSPKVSVGKVMVYTCCVWLLAYTVFFFTQNTAVLSSAILITLVGMMFHIHFVKVDHESLLVIGSLGIQVSSCYASGRETTTFIEMSKIKDIVINEAIYMHQIIYYLCVLLKDPAEPKAVSSVVPLFQTRSHFFDFVHNLEEAVEKYPAKTTDIEYKDRMAFLSLLRSTLDLDPERRITPRDSLNSPFLSMIHLEDKMDTRSYLDEALQCMSILPVNHLDSESQSDDSGDNLPNFIADYEELQVAHLINKEKFTDELQVEKHKNRLLLQEMEQLCVSYQLLIASYEDDIQKNHVQSDLEEAIAALQEESEKNKTLRNELDMTTVSLREAENDNNNLHERLKSLCVSYSQFIARYEDDVSKISKKADALQHDLANEIIQKNHLRSDFDEAIAALQEEREKNNALQSHLEKVAMSLKEANLKYKTEVTDVRRQADTLRPDLEGKLEQNILLQTAHEDLQEVQMSQEMKHRDETEVIMVTQQANTMSHEPAEESKSDADLALHNLSAEQEVEEITILPQNAFEEEISERDLDELEPQLSVQSCVSLNLKPSTEREAPPKITGHDDDCDFNMQHESISNAEPHEVSEGMASDQQETISPAPALESAEGNLPQTTTPSFWKRVRHFLGLRKPQRWKRRREGEER</sequence>
<comment type="caution">
    <text evidence="1">The sequence shown here is derived from an EMBL/GenBank/DDBJ whole genome shotgun (WGS) entry which is preliminary data.</text>
</comment>
<evidence type="ECO:0000313" key="1">
    <source>
        <dbReference type="EMBL" id="KAG8011198.1"/>
    </source>
</evidence>
<keyword evidence="2" id="KW-1185">Reference proteome</keyword>
<accession>A0ACB7F9R5</accession>
<protein>
    <submittedName>
        <fullName evidence="1">Phosphatidylinositol N-acetylglucosaminyltransferase subunit H</fullName>
    </submittedName>
</protein>
<proteinExistence type="predicted"/>
<organism evidence="1 2">
    <name type="scientific">Nibea albiflora</name>
    <name type="common">Yellow drum</name>
    <name type="synonym">Corvina albiflora</name>
    <dbReference type="NCBI Taxonomy" id="240163"/>
    <lineage>
        <taxon>Eukaryota</taxon>
        <taxon>Metazoa</taxon>
        <taxon>Chordata</taxon>
        <taxon>Craniata</taxon>
        <taxon>Vertebrata</taxon>
        <taxon>Euteleostomi</taxon>
        <taxon>Actinopterygii</taxon>
        <taxon>Neopterygii</taxon>
        <taxon>Teleostei</taxon>
        <taxon>Neoteleostei</taxon>
        <taxon>Acanthomorphata</taxon>
        <taxon>Eupercaria</taxon>
        <taxon>Sciaenidae</taxon>
        <taxon>Nibea</taxon>
    </lineage>
</organism>
<name>A0ACB7F9R5_NIBAL</name>
<gene>
    <name evidence="1" type="primary">PIGH</name>
    <name evidence="1" type="ORF">GBF38_005888</name>
</gene>
<keyword evidence="1" id="KW-0328">Glycosyltransferase</keyword>
<evidence type="ECO:0000313" key="2">
    <source>
        <dbReference type="Proteomes" id="UP000805704"/>
    </source>
</evidence>